<protein>
    <submittedName>
        <fullName evidence="2">Uncharacterized protein</fullName>
    </submittedName>
</protein>
<evidence type="ECO:0000313" key="2">
    <source>
        <dbReference type="EMBL" id="VAH81696.1"/>
    </source>
</evidence>
<dbReference type="PANTHER" id="PTHR33443:SF13">
    <property type="entry name" value="RRM DOMAIN-CONTAINING PROTEIN"/>
    <property type="match status" value="1"/>
</dbReference>
<dbReference type="InterPro" id="IPR053234">
    <property type="entry name" value="RPM1_Interactor"/>
</dbReference>
<keyword evidence="3" id="KW-1185">Reference proteome</keyword>
<dbReference type="EMBL" id="LT934116">
    <property type="protein sequence ID" value="VAH81696.1"/>
    <property type="molecule type" value="Genomic_DNA"/>
</dbReference>
<name>A0A9R1QS26_TRITD</name>
<feature type="compositionally biased region" description="Basic residues" evidence="1">
    <location>
        <begin position="46"/>
        <end position="55"/>
    </location>
</feature>
<feature type="compositionally biased region" description="Low complexity" evidence="1">
    <location>
        <begin position="1"/>
        <end position="13"/>
    </location>
</feature>
<dbReference type="PANTHER" id="PTHR33443">
    <property type="entry name" value="ZGC:112980"/>
    <property type="match status" value="1"/>
</dbReference>
<dbReference type="Gramene" id="TRITD3Bv1G204030.1">
    <property type="protein sequence ID" value="TRITD3Bv1G204030.1"/>
    <property type="gene ID" value="TRITD3Bv1G204030"/>
</dbReference>
<gene>
    <name evidence="2" type="ORF">TRITD_3Bv1G204030</name>
</gene>
<feature type="region of interest" description="Disordered" evidence="1">
    <location>
        <begin position="1"/>
        <end position="59"/>
    </location>
</feature>
<accession>A0A9R1QS26</accession>
<evidence type="ECO:0000256" key="1">
    <source>
        <dbReference type="SAM" id="MobiDB-lite"/>
    </source>
</evidence>
<reference evidence="2 3" key="1">
    <citation type="submission" date="2017-09" db="EMBL/GenBank/DDBJ databases">
        <authorList>
            <consortium name="International Durum Wheat Genome Sequencing Consortium (IDWGSC)"/>
            <person name="Milanesi L."/>
        </authorList>
    </citation>
    <scope>NUCLEOTIDE SEQUENCE [LARGE SCALE GENOMIC DNA]</scope>
    <source>
        <strain evidence="3">cv. Svevo</strain>
    </source>
</reference>
<dbReference type="AlphaFoldDB" id="A0A9R1QS26"/>
<proteinExistence type="predicted"/>
<sequence length="208" mass="22485">MGPAPREVVVISSSDEEEEVGSGRSVRSPAPLGWAAKLGDSAVPAPRRHKGRSRGVRAGNDGDCEGDDCVVLDGDPDKPVAVAGAKGRSRRDGVPGEVEIVAVKGEVCIGLFPFILNFDPYKSISLHLIACKDFPHSRHSCSEMPFSTTSHVKHCSMCYCFVCDAPAPCKYWGQGLLNDDHCHATDKETKWKILRQAFKCKSVSAVEM</sequence>
<evidence type="ECO:0000313" key="3">
    <source>
        <dbReference type="Proteomes" id="UP000324705"/>
    </source>
</evidence>
<organism evidence="2 3">
    <name type="scientific">Triticum turgidum subsp. durum</name>
    <name type="common">Durum wheat</name>
    <name type="synonym">Triticum durum</name>
    <dbReference type="NCBI Taxonomy" id="4567"/>
    <lineage>
        <taxon>Eukaryota</taxon>
        <taxon>Viridiplantae</taxon>
        <taxon>Streptophyta</taxon>
        <taxon>Embryophyta</taxon>
        <taxon>Tracheophyta</taxon>
        <taxon>Spermatophyta</taxon>
        <taxon>Magnoliopsida</taxon>
        <taxon>Liliopsida</taxon>
        <taxon>Poales</taxon>
        <taxon>Poaceae</taxon>
        <taxon>BOP clade</taxon>
        <taxon>Pooideae</taxon>
        <taxon>Triticodae</taxon>
        <taxon>Triticeae</taxon>
        <taxon>Triticinae</taxon>
        <taxon>Triticum</taxon>
    </lineage>
</organism>
<dbReference type="Proteomes" id="UP000324705">
    <property type="component" value="Chromosome 3B"/>
</dbReference>